<dbReference type="PANTHER" id="PTHR33048">
    <property type="entry name" value="PTH11-LIKE INTEGRAL MEMBRANE PROTEIN (AFU_ORTHOLOGUE AFUA_5G11245)"/>
    <property type="match status" value="1"/>
</dbReference>
<evidence type="ECO:0000256" key="1">
    <source>
        <dbReference type="ARBA" id="ARBA00004141"/>
    </source>
</evidence>
<feature type="region of interest" description="Disordered" evidence="6">
    <location>
        <begin position="315"/>
        <end position="352"/>
    </location>
</feature>
<evidence type="ECO:0000313" key="9">
    <source>
        <dbReference type="EMBL" id="KAH7033624.1"/>
    </source>
</evidence>
<evidence type="ECO:0000313" key="10">
    <source>
        <dbReference type="Proteomes" id="UP000756346"/>
    </source>
</evidence>
<feature type="transmembrane region" description="Helical" evidence="7">
    <location>
        <begin position="132"/>
        <end position="153"/>
    </location>
</feature>
<feature type="compositionally biased region" description="Low complexity" evidence="6">
    <location>
        <begin position="457"/>
        <end position="472"/>
    </location>
</feature>
<dbReference type="EMBL" id="JAGTJQ010000004">
    <property type="protein sequence ID" value="KAH7033624.1"/>
    <property type="molecule type" value="Genomic_DNA"/>
</dbReference>
<feature type="transmembrane region" description="Helical" evidence="7">
    <location>
        <begin position="245"/>
        <end position="272"/>
    </location>
</feature>
<dbReference type="GO" id="GO:0016020">
    <property type="term" value="C:membrane"/>
    <property type="evidence" value="ECO:0007669"/>
    <property type="project" value="UniProtKB-SubCell"/>
</dbReference>
<comment type="subcellular location">
    <subcellularLocation>
        <location evidence="1">Membrane</location>
        <topology evidence="1">Multi-pass membrane protein</topology>
    </subcellularLocation>
</comment>
<feature type="compositionally biased region" description="Basic and acidic residues" evidence="6">
    <location>
        <begin position="335"/>
        <end position="345"/>
    </location>
</feature>
<dbReference type="AlphaFoldDB" id="A0A9P9BPZ5"/>
<keyword evidence="4 7" id="KW-0472">Membrane</keyword>
<dbReference type="RefSeq" id="XP_046014456.1">
    <property type="nucleotide sequence ID" value="XM_046160958.1"/>
</dbReference>
<feature type="transmembrane region" description="Helical" evidence="7">
    <location>
        <begin position="49"/>
        <end position="70"/>
    </location>
</feature>
<gene>
    <name evidence="9" type="ORF">B0I36DRAFT_383449</name>
</gene>
<evidence type="ECO:0000256" key="2">
    <source>
        <dbReference type="ARBA" id="ARBA00022692"/>
    </source>
</evidence>
<reference evidence="9" key="1">
    <citation type="journal article" date="2021" name="Nat. Commun.">
        <title>Genetic determinants of endophytism in the Arabidopsis root mycobiome.</title>
        <authorList>
            <person name="Mesny F."/>
            <person name="Miyauchi S."/>
            <person name="Thiergart T."/>
            <person name="Pickel B."/>
            <person name="Atanasova L."/>
            <person name="Karlsson M."/>
            <person name="Huettel B."/>
            <person name="Barry K.W."/>
            <person name="Haridas S."/>
            <person name="Chen C."/>
            <person name="Bauer D."/>
            <person name="Andreopoulos W."/>
            <person name="Pangilinan J."/>
            <person name="LaButti K."/>
            <person name="Riley R."/>
            <person name="Lipzen A."/>
            <person name="Clum A."/>
            <person name="Drula E."/>
            <person name="Henrissat B."/>
            <person name="Kohler A."/>
            <person name="Grigoriev I.V."/>
            <person name="Martin F.M."/>
            <person name="Hacquard S."/>
        </authorList>
    </citation>
    <scope>NUCLEOTIDE SEQUENCE</scope>
    <source>
        <strain evidence="9">MPI-CAGE-CH-0230</strain>
    </source>
</reference>
<feature type="compositionally biased region" description="Low complexity" evidence="6">
    <location>
        <begin position="406"/>
        <end position="418"/>
    </location>
</feature>
<evidence type="ECO:0000256" key="3">
    <source>
        <dbReference type="ARBA" id="ARBA00022989"/>
    </source>
</evidence>
<dbReference type="Proteomes" id="UP000756346">
    <property type="component" value="Unassembled WGS sequence"/>
</dbReference>
<evidence type="ECO:0000256" key="5">
    <source>
        <dbReference type="ARBA" id="ARBA00038359"/>
    </source>
</evidence>
<dbReference type="OrthoDB" id="3923077at2759"/>
<evidence type="ECO:0000256" key="4">
    <source>
        <dbReference type="ARBA" id="ARBA00023136"/>
    </source>
</evidence>
<evidence type="ECO:0000259" key="8">
    <source>
        <dbReference type="Pfam" id="PF20684"/>
    </source>
</evidence>
<keyword evidence="10" id="KW-1185">Reference proteome</keyword>
<name>A0A9P9BPZ5_9PEZI</name>
<feature type="transmembrane region" description="Helical" evidence="7">
    <location>
        <begin position="15"/>
        <end position="37"/>
    </location>
</feature>
<keyword evidence="3 7" id="KW-1133">Transmembrane helix</keyword>
<organism evidence="9 10">
    <name type="scientific">Microdochium trichocladiopsis</name>
    <dbReference type="NCBI Taxonomy" id="1682393"/>
    <lineage>
        <taxon>Eukaryota</taxon>
        <taxon>Fungi</taxon>
        <taxon>Dikarya</taxon>
        <taxon>Ascomycota</taxon>
        <taxon>Pezizomycotina</taxon>
        <taxon>Sordariomycetes</taxon>
        <taxon>Xylariomycetidae</taxon>
        <taxon>Xylariales</taxon>
        <taxon>Microdochiaceae</taxon>
        <taxon>Microdochium</taxon>
    </lineage>
</organism>
<dbReference type="Pfam" id="PF20684">
    <property type="entry name" value="Fung_rhodopsin"/>
    <property type="match status" value="1"/>
</dbReference>
<accession>A0A9P9BPZ5</accession>
<protein>
    <recommendedName>
        <fullName evidence="8">Rhodopsin domain-containing protein</fullName>
    </recommendedName>
</protein>
<sequence>MDLPEAYLRESKSSWVIAVAWSFTGLAIIAVTLKIVTTTRISRSAGWDDFFIVLSLILSIIASFFVHYAAVLGLGRHTMAVFSEFGPERLAMTAKMQILGYPFNIGAFSLPNIAIAILVIKLLDPNPWRKYALIAMAILQVLLAVVMAIMAFVQCSPVDKLWNRGLDGSCWDPSILNNYSYFVSAYTTLTDLALAVVPISAFWNLQMNMSTKIGIMVLMGLTFLSAIVTLIKATFLHLFNDTEDPLWNVVTLVFWGLIEQNIVIFAACVPTLRPLFARALRPLAYSNSPSQSNSLGNNTNLQSFGLRSLASTHRFRTGTKSGGSNGSRLDAGGDGDEKTTPKSADENGSLSEMPLSHAHRQDNEYNDINSAGSAIDLSPPDGGYARTTGTERHDRNHKQVTKNNSRDGSSSTRSSSSGIDADVQFSHNSRQGIWKRIEVSMQWDEDGDGDEDTMPTSSARHGAAAAAGSVGAHKCDGRGTGIRAEMCRKIIVPESLTESVARR</sequence>
<feature type="transmembrane region" description="Helical" evidence="7">
    <location>
        <begin position="215"/>
        <end position="239"/>
    </location>
</feature>
<proteinExistence type="inferred from homology"/>
<keyword evidence="2 7" id="KW-0812">Transmembrane</keyword>
<evidence type="ECO:0000256" key="6">
    <source>
        <dbReference type="SAM" id="MobiDB-lite"/>
    </source>
</evidence>
<feature type="transmembrane region" description="Helical" evidence="7">
    <location>
        <begin position="181"/>
        <end position="203"/>
    </location>
</feature>
<feature type="domain" description="Rhodopsin" evidence="8">
    <location>
        <begin position="34"/>
        <end position="278"/>
    </location>
</feature>
<dbReference type="InterPro" id="IPR049326">
    <property type="entry name" value="Rhodopsin_dom_fungi"/>
</dbReference>
<dbReference type="GeneID" id="70190504"/>
<comment type="similarity">
    <text evidence="5">Belongs to the SAT4 family.</text>
</comment>
<evidence type="ECO:0000256" key="7">
    <source>
        <dbReference type="SAM" id="Phobius"/>
    </source>
</evidence>
<comment type="caution">
    <text evidence="9">The sequence shown here is derived from an EMBL/GenBank/DDBJ whole genome shotgun (WGS) entry which is preliminary data.</text>
</comment>
<feature type="transmembrane region" description="Helical" evidence="7">
    <location>
        <begin position="98"/>
        <end position="120"/>
    </location>
</feature>
<feature type="region of interest" description="Disordered" evidence="6">
    <location>
        <begin position="445"/>
        <end position="475"/>
    </location>
</feature>
<dbReference type="InterPro" id="IPR052337">
    <property type="entry name" value="SAT4-like"/>
</dbReference>
<feature type="region of interest" description="Disordered" evidence="6">
    <location>
        <begin position="366"/>
        <end position="425"/>
    </location>
</feature>
<dbReference type="PANTHER" id="PTHR33048:SF155">
    <property type="entry name" value="INTEGRAL MEMBRANE PROTEIN"/>
    <property type="match status" value="1"/>
</dbReference>